<name>A0A1M6HJL2_9ACTN</name>
<accession>A0A1M6HJL2</accession>
<evidence type="ECO:0000313" key="9">
    <source>
        <dbReference type="Proteomes" id="UP000184512"/>
    </source>
</evidence>
<keyword evidence="3 6" id="KW-0812">Transmembrane</keyword>
<proteinExistence type="predicted"/>
<dbReference type="InterPro" id="IPR018076">
    <property type="entry name" value="T2SS_GspF_dom"/>
</dbReference>
<evidence type="ECO:0000256" key="1">
    <source>
        <dbReference type="ARBA" id="ARBA00004651"/>
    </source>
</evidence>
<evidence type="ECO:0000313" key="8">
    <source>
        <dbReference type="EMBL" id="SHJ22400.1"/>
    </source>
</evidence>
<dbReference type="STRING" id="1123357.SAMN02745244_01989"/>
<feature type="transmembrane region" description="Helical" evidence="6">
    <location>
        <begin position="233"/>
        <end position="255"/>
    </location>
</feature>
<keyword evidence="4 6" id="KW-1133">Transmembrane helix</keyword>
<reference evidence="9" key="1">
    <citation type="submission" date="2016-11" db="EMBL/GenBank/DDBJ databases">
        <authorList>
            <person name="Varghese N."/>
            <person name="Submissions S."/>
        </authorList>
    </citation>
    <scope>NUCLEOTIDE SEQUENCE [LARGE SCALE GENOMIC DNA]</scope>
    <source>
        <strain evidence="9">DSM 12906</strain>
    </source>
</reference>
<dbReference type="EMBL" id="FQZG01000033">
    <property type="protein sequence ID" value="SHJ22400.1"/>
    <property type="molecule type" value="Genomic_DNA"/>
</dbReference>
<evidence type="ECO:0000256" key="6">
    <source>
        <dbReference type="SAM" id="Phobius"/>
    </source>
</evidence>
<organism evidence="8 9">
    <name type="scientific">Tessaracoccus bendigoensis DSM 12906</name>
    <dbReference type="NCBI Taxonomy" id="1123357"/>
    <lineage>
        <taxon>Bacteria</taxon>
        <taxon>Bacillati</taxon>
        <taxon>Actinomycetota</taxon>
        <taxon>Actinomycetes</taxon>
        <taxon>Propionibacteriales</taxon>
        <taxon>Propionibacteriaceae</taxon>
        <taxon>Tessaracoccus</taxon>
    </lineage>
</organism>
<dbReference type="RefSeq" id="WP_139280203.1">
    <property type="nucleotide sequence ID" value="NZ_FQZG01000033.1"/>
</dbReference>
<evidence type="ECO:0000259" key="7">
    <source>
        <dbReference type="Pfam" id="PF00482"/>
    </source>
</evidence>
<dbReference type="PANTHER" id="PTHR35007">
    <property type="entry name" value="INTEGRAL MEMBRANE PROTEIN-RELATED"/>
    <property type="match status" value="1"/>
</dbReference>
<feature type="domain" description="Type II secretion system protein GspF" evidence="7">
    <location>
        <begin position="98"/>
        <end position="215"/>
    </location>
</feature>
<dbReference type="GO" id="GO:0005886">
    <property type="term" value="C:plasma membrane"/>
    <property type="evidence" value="ECO:0007669"/>
    <property type="project" value="UniProtKB-SubCell"/>
</dbReference>
<protein>
    <submittedName>
        <fullName evidence="8">Tight adherence protein B</fullName>
    </submittedName>
</protein>
<keyword evidence="5 6" id="KW-0472">Membrane</keyword>
<keyword evidence="9" id="KW-1185">Reference proteome</keyword>
<dbReference type="PANTHER" id="PTHR35007:SF4">
    <property type="entry name" value="CONSERVED TRANSMEMBRANE PROTEIN-RELATED"/>
    <property type="match status" value="1"/>
</dbReference>
<evidence type="ECO:0000256" key="3">
    <source>
        <dbReference type="ARBA" id="ARBA00022692"/>
    </source>
</evidence>
<evidence type="ECO:0000256" key="2">
    <source>
        <dbReference type="ARBA" id="ARBA00022475"/>
    </source>
</evidence>
<feature type="transmembrane region" description="Helical" evidence="6">
    <location>
        <begin position="205"/>
        <end position="227"/>
    </location>
</feature>
<gene>
    <name evidence="8" type="ORF">SAMN02745244_01989</name>
</gene>
<evidence type="ECO:0000256" key="5">
    <source>
        <dbReference type="ARBA" id="ARBA00023136"/>
    </source>
</evidence>
<sequence length="263" mass="26814">MITAVLFAALGGALLIGGPPRDRLVVRSGSRRAYAALRVPMPVLVPAVAALAGAALHPPIGMLALAAAIASATVWFLIRGHARRRRDREAVRECARAARVLSSLLQAGQIPSVALADAATDCPVLASTAAAARLGGDVGGELERCAGRPGREPLMAISAAWRLSERTGAPIAEILAGVADTLRREQQVGAVVEAELAAARASGHIMAALPFLAVGLGFTVGVNPIAFLTGEPLGQILAVVGVALTAAGVLWIDALSRTQGCSR</sequence>
<dbReference type="AlphaFoldDB" id="A0A1M6HJL2"/>
<evidence type="ECO:0000256" key="4">
    <source>
        <dbReference type="ARBA" id="ARBA00022989"/>
    </source>
</evidence>
<comment type="subcellular location">
    <subcellularLocation>
        <location evidence="1">Cell membrane</location>
        <topology evidence="1">Multi-pass membrane protein</topology>
    </subcellularLocation>
</comment>
<feature type="transmembrane region" description="Helical" evidence="6">
    <location>
        <begin position="59"/>
        <end position="78"/>
    </location>
</feature>
<dbReference type="Pfam" id="PF00482">
    <property type="entry name" value="T2SSF"/>
    <property type="match status" value="1"/>
</dbReference>
<keyword evidence="2" id="KW-1003">Cell membrane</keyword>
<dbReference type="Proteomes" id="UP000184512">
    <property type="component" value="Unassembled WGS sequence"/>
</dbReference>
<dbReference type="OrthoDB" id="3732900at2"/>